<keyword evidence="6" id="KW-0966">Cell projection</keyword>
<dbReference type="KEGG" id="cint:HZF06_16755"/>
<dbReference type="Pfam" id="PF00460">
    <property type="entry name" value="Flg_bb_rod"/>
    <property type="match status" value="1"/>
</dbReference>
<evidence type="ECO:0000256" key="2">
    <source>
        <dbReference type="RuleBase" id="RU362116"/>
    </source>
</evidence>
<evidence type="ECO:0000256" key="1">
    <source>
        <dbReference type="ARBA" id="ARBA00009677"/>
    </source>
</evidence>
<comment type="similarity">
    <text evidence="1 2">Belongs to the flagella basal body rod proteins family.</text>
</comment>
<keyword evidence="6" id="KW-0969">Cilium</keyword>
<dbReference type="GO" id="GO:0071978">
    <property type="term" value="P:bacterial-type flagellum-dependent swarming motility"/>
    <property type="evidence" value="ECO:0007669"/>
    <property type="project" value="TreeGrafter"/>
</dbReference>
<protein>
    <submittedName>
        <fullName evidence="6">Flagellar basal body rod protein FlgG</fullName>
    </submittedName>
</protein>
<dbReference type="Pfam" id="PF22692">
    <property type="entry name" value="LlgE_F_G_D1"/>
    <property type="match status" value="1"/>
</dbReference>
<evidence type="ECO:0000313" key="6">
    <source>
        <dbReference type="EMBL" id="QLY78721.1"/>
    </source>
</evidence>
<organism evidence="6 7">
    <name type="scientific">Clostridium intestinale</name>
    <dbReference type="NCBI Taxonomy" id="36845"/>
    <lineage>
        <taxon>Bacteria</taxon>
        <taxon>Bacillati</taxon>
        <taxon>Bacillota</taxon>
        <taxon>Clostridia</taxon>
        <taxon>Eubacteriales</taxon>
        <taxon>Clostridiaceae</taxon>
        <taxon>Clostridium</taxon>
    </lineage>
</organism>
<dbReference type="EMBL" id="CP059378">
    <property type="protein sequence ID" value="QLY78721.1"/>
    <property type="molecule type" value="Genomic_DNA"/>
</dbReference>
<feature type="domain" description="Flagellar basal body rod protein N-terminal" evidence="3">
    <location>
        <begin position="7"/>
        <end position="35"/>
    </location>
</feature>
<evidence type="ECO:0000259" key="5">
    <source>
        <dbReference type="Pfam" id="PF22692"/>
    </source>
</evidence>
<sequence length="257" mass="28099">MMRILWTAKSAMNANQEKLDSISNNLANVNTTGYKKTETAFKDLLSESFDRLGYPVYDKDSYTGTGVKTTEWTRNGKQGNLMETKQPTDIAIDGQGYFRVTKADGSYAYTRDGSFKIDASGTLVTAQGDKLSIQYANGYGEGNPALTANTTKIDTDGSIYIQNGSTYNRIGNIPLYNAVGDNAFISAGSNLYVPAEGVQVDEETNADICQGFLEGSNVDMAQEFSEMIITQRAFQLASKGITTADEMWGMVNNMRSR</sequence>
<comment type="subcellular location">
    <subcellularLocation>
        <location evidence="2">Bacterial flagellum basal body</location>
    </subcellularLocation>
</comment>
<dbReference type="PROSITE" id="PS00588">
    <property type="entry name" value="FLAGELLA_BB_ROD"/>
    <property type="match status" value="1"/>
</dbReference>
<keyword evidence="2" id="KW-0975">Bacterial flagellum</keyword>
<accession>A0A7D6ZF83</accession>
<reference evidence="6 7" key="1">
    <citation type="submission" date="2020-07" db="EMBL/GenBank/DDBJ databases">
        <title>Electron transfer.</title>
        <authorList>
            <person name="Huang L."/>
            <person name="Liu X."/>
            <person name="Zhou S."/>
        </authorList>
    </citation>
    <scope>NUCLEOTIDE SEQUENCE [LARGE SCALE GENOMIC DNA]</scope>
    <source>
        <strain evidence="6 7">Lx1</strain>
    </source>
</reference>
<dbReference type="InterPro" id="IPR053967">
    <property type="entry name" value="LlgE_F_G-like_D1"/>
</dbReference>
<proteinExistence type="inferred from homology"/>
<dbReference type="AlphaFoldDB" id="A0A7D6ZF83"/>
<dbReference type="InterPro" id="IPR019776">
    <property type="entry name" value="Flagellar_basal_body_rod_CS"/>
</dbReference>
<name>A0A7D6ZF83_9CLOT</name>
<dbReference type="RefSeq" id="WP_181601023.1">
    <property type="nucleotide sequence ID" value="NZ_CP059378.1"/>
</dbReference>
<keyword evidence="6" id="KW-0282">Flagellum</keyword>
<feature type="domain" description="Flagellar hook protein FlgE/F/G-like D1" evidence="5">
    <location>
        <begin position="91"/>
        <end position="160"/>
    </location>
</feature>
<evidence type="ECO:0000259" key="3">
    <source>
        <dbReference type="Pfam" id="PF00460"/>
    </source>
</evidence>
<dbReference type="PANTHER" id="PTHR30435:SF19">
    <property type="entry name" value="FLAGELLAR BASAL-BODY ROD PROTEIN FLGG"/>
    <property type="match status" value="1"/>
</dbReference>
<evidence type="ECO:0000259" key="4">
    <source>
        <dbReference type="Pfam" id="PF06429"/>
    </source>
</evidence>
<dbReference type="InterPro" id="IPR020013">
    <property type="entry name" value="Flagellar_FlgE/F/G"/>
</dbReference>
<dbReference type="NCBIfam" id="TIGR03506">
    <property type="entry name" value="FlgEFG_subfam"/>
    <property type="match status" value="2"/>
</dbReference>
<dbReference type="PANTHER" id="PTHR30435">
    <property type="entry name" value="FLAGELLAR PROTEIN"/>
    <property type="match status" value="1"/>
</dbReference>
<gene>
    <name evidence="6" type="primary">flgG</name>
    <name evidence="6" type="ORF">HZF06_16755</name>
</gene>
<dbReference type="InterPro" id="IPR010930">
    <property type="entry name" value="Flg_bb/hook_C_dom"/>
</dbReference>
<feature type="domain" description="Flagellar basal-body/hook protein C-terminal" evidence="4">
    <location>
        <begin position="210"/>
        <end position="254"/>
    </location>
</feature>
<dbReference type="InterPro" id="IPR037925">
    <property type="entry name" value="FlgE/F/G-like"/>
</dbReference>
<dbReference type="SUPFAM" id="SSF117143">
    <property type="entry name" value="Flagellar hook protein flgE"/>
    <property type="match status" value="1"/>
</dbReference>
<dbReference type="Proteomes" id="UP000512286">
    <property type="component" value="Chromosome"/>
</dbReference>
<dbReference type="Pfam" id="PF06429">
    <property type="entry name" value="Flg_bbr_C"/>
    <property type="match status" value="1"/>
</dbReference>
<evidence type="ECO:0000313" key="7">
    <source>
        <dbReference type="Proteomes" id="UP000512286"/>
    </source>
</evidence>
<dbReference type="GO" id="GO:0009425">
    <property type="term" value="C:bacterial-type flagellum basal body"/>
    <property type="evidence" value="ECO:0007669"/>
    <property type="project" value="UniProtKB-SubCell"/>
</dbReference>
<dbReference type="InterPro" id="IPR001444">
    <property type="entry name" value="Flag_bb_rod_N"/>
</dbReference>